<evidence type="ECO:0000313" key="1">
    <source>
        <dbReference type="EMBL" id="KAA1251718.1"/>
    </source>
</evidence>
<dbReference type="OrthoDB" id="9888821at2"/>
<gene>
    <name evidence="1" type="ORF">F0Q45_02880</name>
</gene>
<keyword evidence="2" id="KW-1185">Reference proteome</keyword>
<comment type="caution">
    <text evidence="1">The sequence shown here is derived from an EMBL/GenBank/DDBJ whole genome shotgun (WGS) entry which is preliminary data.</text>
</comment>
<dbReference type="Proteomes" id="UP000324701">
    <property type="component" value="Unassembled WGS sequence"/>
</dbReference>
<organism evidence="1 2">
    <name type="scientific">Mycobacterium simiae</name>
    <name type="common">Mycobacterium habana</name>
    <dbReference type="NCBI Taxonomy" id="1784"/>
    <lineage>
        <taxon>Bacteria</taxon>
        <taxon>Bacillati</taxon>
        <taxon>Actinomycetota</taxon>
        <taxon>Actinomycetes</taxon>
        <taxon>Mycobacteriales</taxon>
        <taxon>Mycobacteriaceae</taxon>
        <taxon>Mycobacterium</taxon>
        <taxon>Mycobacterium simiae complex</taxon>
    </lineage>
</organism>
<proteinExistence type="predicted"/>
<name>A0A5B1BSA2_MYCSI</name>
<accession>A0A5B1BSA2</accession>
<sequence>MATSSGDFTINRHPPLNCAVDRHGEIRRSPLRRGPLANGLEERRQAGVLFERYESQFDSFGCIEEVRYGCSGHRVDDVCARADSGPGAGAELPVGP</sequence>
<dbReference type="RefSeq" id="WP_149652463.1">
    <property type="nucleotide sequence ID" value="NZ_VTZN01000008.1"/>
</dbReference>
<protein>
    <submittedName>
        <fullName evidence="1">Uncharacterized protein</fullName>
    </submittedName>
</protein>
<reference evidence="1 2" key="1">
    <citation type="submission" date="2019-09" db="EMBL/GenBank/DDBJ databases">
        <title>Report of infection by Mycobacterium simiae a patient suffering from pulmonary tuberculosis.</title>
        <authorList>
            <person name="Mohanty P.S."/>
            <person name="Bansal A.K."/>
            <person name="Singh H."/>
            <person name="Sharma S."/>
            <person name="Patil S.A."/>
            <person name="Upadhaya P."/>
            <person name="Singh P.K."/>
            <person name="Kumar D."/>
            <person name="Kumar S."/>
            <person name="Singh R.K."/>
            <person name="Chaudhary B."/>
        </authorList>
    </citation>
    <scope>NUCLEOTIDE SEQUENCE [LARGE SCALE GENOMIC DNA]</scope>
    <source>
        <strain evidence="1 2">JAL-560-SIM</strain>
    </source>
</reference>
<evidence type="ECO:0000313" key="2">
    <source>
        <dbReference type="Proteomes" id="UP000324701"/>
    </source>
</evidence>
<dbReference type="AlphaFoldDB" id="A0A5B1BSA2"/>
<dbReference type="EMBL" id="VTZN01000008">
    <property type="protein sequence ID" value="KAA1251718.1"/>
    <property type="molecule type" value="Genomic_DNA"/>
</dbReference>